<evidence type="ECO:0008006" key="4">
    <source>
        <dbReference type="Google" id="ProtNLM"/>
    </source>
</evidence>
<dbReference type="Gene3D" id="1.25.40.10">
    <property type="entry name" value="Tetratricopeptide repeat domain"/>
    <property type="match status" value="2"/>
</dbReference>
<dbReference type="InterPro" id="IPR011990">
    <property type="entry name" value="TPR-like_helical_dom_sf"/>
</dbReference>
<dbReference type="AlphaFoldDB" id="A0AAF0I3Q2"/>
<keyword evidence="1" id="KW-0472">Membrane</keyword>
<name>A0AAF0I3Q2_9BACT</name>
<dbReference type="SUPFAM" id="SSF48452">
    <property type="entry name" value="TPR-like"/>
    <property type="match status" value="1"/>
</dbReference>
<gene>
    <name evidence="2" type="ORF">PXH66_05410</name>
</gene>
<dbReference type="EMBL" id="CP119075">
    <property type="protein sequence ID" value="WED66284.1"/>
    <property type="molecule type" value="Genomic_DNA"/>
</dbReference>
<keyword evidence="3" id="KW-1185">Reference proteome</keyword>
<reference evidence="2" key="1">
    <citation type="submission" date="2023-03" db="EMBL/GenBank/DDBJ databases">
        <title>Lomoglobus Profundus gen. nov., sp. nov., a novel member of the phylum Verrucomicrobia, isolated from deep-marine sediment of South China Sea.</title>
        <authorList>
            <person name="Ahmad T."/>
            <person name="Ishaq S.E."/>
            <person name="Wang F."/>
        </authorList>
    </citation>
    <scope>NUCLEOTIDE SEQUENCE</scope>
    <source>
        <strain evidence="2">LMO-M01</strain>
    </source>
</reference>
<accession>A0AAF0I3Q2</accession>
<evidence type="ECO:0000313" key="2">
    <source>
        <dbReference type="EMBL" id="WED66284.1"/>
    </source>
</evidence>
<keyword evidence="1" id="KW-0812">Transmembrane</keyword>
<evidence type="ECO:0000313" key="3">
    <source>
        <dbReference type="Proteomes" id="UP001218638"/>
    </source>
</evidence>
<dbReference type="KEGG" id="slom:PXH66_05410"/>
<protein>
    <recommendedName>
        <fullName evidence="4">Tetratricopeptide repeat protein</fullName>
    </recommendedName>
</protein>
<feature type="transmembrane region" description="Helical" evidence="1">
    <location>
        <begin position="20"/>
        <end position="40"/>
    </location>
</feature>
<keyword evidence="1" id="KW-1133">Transmembrane helix</keyword>
<organism evidence="2 3">
    <name type="scientific">Synoicihabitans lomoniglobus</name>
    <dbReference type="NCBI Taxonomy" id="2909285"/>
    <lineage>
        <taxon>Bacteria</taxon>
        <taxon>Pseudomonadati</taxon>
        <taxon>Verrucomicrobiota</taxon>
        <taxon>Opitutia</taxon>
        <taxon>Opitutales</taxon>
        <taxon>Opitutaceae</taxon>
        <taxon>Synoicihabitans</taxon>
    </lineage>
</organism>
<evidence type="ECO:0000256" key="1">
    <source>
        <dbReference type="SAM" id="Phobius"/>
    </source>
</evidence>
<dbReference type="RefSeq" id="WP_330927917.1">
    <property type="nucleotide sequence ID" value="NZ_CP119075.1"/>
</dbReference>
<dbReference type="Proteomes" id="UP001218638">
    <property type="component" value="Chromosome"/>
</dbReference>
<proteinExistence type="predicted"/>
<sequence>MRRKFRSYLSGLSAGERARLWWVTGIAIAGMVAFPVWILVRPVVLEWRVDRALRQAQAHAEAENYRGLLLSLQRASQLAPGAPRVWTETARHLAELGSPDAMIAYENLVRLGSSDAQVHQKLATEALRFNQPERARSALASASNSTHDEVYHELSAAISLRLGEPWAAAESLTEVLALNPTNQGARYNLAIIELAQANSVSAATARETLGQLAAEQSPYTVRSLIALVRDAARRSDGRSAAAVMRRAVALENAAVPVDSGQLLDAFITFLQHHAVANPADTVVLIRWMSEIRRGEDALQWIDELPAEKRAPGAVRHAVAELAFAERKWGTAVPLVIEGAFGPVPVETAVLAMAARLDSLQNRPDRAMRTWRDLLAQARAESTPQSLQTLARLALAWKETDFLVPTLENVITREPDETWAKQLLARQFMLVGHREKLRQLLADWSQRAPDDIRPLILAARLDAIASPAPDPSILARANATSGAASLKQLCALMYSIESGKVDDALAQWNALPDLAKALPEFAYYGARLFAARGDIPTARRLAGSIPAGAFFPAEIDEIRRLQNL</sequence>